<dbReference type="GO" id="GO:0008446">
    <property type="term" value="F:GDP-mannose 4,6-dehydratase activity"/>
    <property type="evidence" value="ECO:0007669"/>
    <property type="project" value="UniProtKB-EC"/>
</dbReference>
<keyword evidence="5" id="KW-0456">Lyase</keyword>
<evidence type="ECO:0000313" key="9">
    <source>
        <dbReference type="Proteomes" id="UP000298173"/>
    </source>
</evidence>
<accession>A0A4R8V0K4</accession>
<evidence type="ECO:0000256" key="4">
    <source>
        <dbReference type="ARBA" id="ARBA00011989"/>
    </source>
</evidence>
<dbReference type="InterPro" id="IPR036291">
    <property type="entry name" value="NAD(P)-bd_dom_sf"/>
</dbReference>
<dbReference type="RefSeq" id="WP_134502266.1">
    <property type="nucleotide sequence ID" value="NZ_SOEY01000012.1"/>
</dbReference>
<dbReference type="InterPro" id="IPR006368">
    <property type="entry name" value="GDP_Man_deHydtase"/>
</dbReference>
<dbReference type="OrthoDB" id="9779041at2"/>
<evidence type="ECO:0000256" key="5">
    <source>
        <dbReference type="ARBA" id="ARBA00023239"/>
    </source>
</evidence>
<dbReference type="GO" id="GO:0042351">
    <property type="term" value="P:'de novo' GDP-L-fucose biosynthetic process"/>
    <property type="evidence" value="ECO:0007669"/>
    <property type="project" value="TreeGrafter"/>
</dbReference>
<dbReference type="FunFam" id="3.40.50.720:FF:000924">
    <property type="entry name" value="GDP-mannose 4,6 dehydratase"/>
    <property type="match status" value="1"/>
</dbReference>
<dbReference type="Proteomes" id="UP000298173">
    <property type="component" value="Unassembled WGS sequence"/>
</dbReference>
<dbReference type="SUPFAM" id="SSF51735">
    <property type="entry name" value="NAD(P)-binding Rossmann-fold domains"/>
    <property type="match status" value="1"/>
</dbReference>
<reference evidence="8 9" key="1">
    <citation type="submission" date="2019-03" db="EMBL/GenBank/DDBJ databases">
        <title>Genomics of glacier-inhabiting Cryobacterium strains.</title>
        <authorList>
            <person name="Liu Q."/>
            <person name="Xin Y.-H."/>
        </authorList>
    </citation>
    <scope>NUCLEOTIDE SEQUENCE [LARGE SCALE GENOMIC DNA]</scope>
    <source>
        <strain evidence="8 9">HLT2-23</strain>
    </source>
</reference>
<evidence type="ECO:0000256" key="2">
    <source>
        <dbReference type="ARBA" id="ARBA00001937"/>
    </source>
</evidence>
<proteinExistence type="inferred from homology"/>
<dbReference type="EC" id="4.2.1.47" evidence="4"/>
<evidence type="ECO:0000256" key="3">
    <source>
        <dbReference type="ARBA" id="ARBA00009263"/>
    </source>
</evidence>
<comment type="caution">
    <text evidence="8">The sequence shown here is derived from an EMBL/GenBank/DDBJ whole genome shotgun (WGS) entry which is preliminary data.</text>
</comment>
<feature type="domain" description="NAD(P)-binding" evidence="7">
    <location>
        <begin position="11"/>
        <end position="316"/>
    </location>
</feature>
<dbReference type="Gene3D" id="3.90.25.10">
    <property type="entry name" value="UDP-galactose 4-epimerase, domain 1"/>
    <property type="match status" value="1"/>
</dbReference>
<sequence length="326" mass="35376">MTPRNDTQRVLVTGANGQDGMYLVQRLATEGHNVHGMCHSTGGSDRLITDVPGVTAHTCDLSDPLGIVDLMDEVRPNVIFNLAGNTSVARSWDFPAETADVLGVGPVRLLQAAWVLGERTGQSVRFVQASSAEIFGDATDVPQTERTLRDPVTPYGAAKSFAHEMISVYRKRGMFASSAILYNHESPTRPESFVARKISREVARISLGLSDHVVLGNIDVFRDWGYAPDYVDALVRISRADNADDFIVATGVAHSVRDFVEAAFAHIGVTDSSSHVVIDPAFYRPADPKELVGDPSRLKALGWAPSVNFDQLVTLMVDADIQSLSQ</sequence>
<dbReference type="CDD" id="cd05260">
    <property type="entry name" value="GDP_MD_SDR_e"/>
    <property type="match status" value="1"/>
</dbReference>
<dbReference type="PANTHER" id="PTHR43715:SF1">
    <property type="entry name" value="GDP-MANNOSE 4,6 DEHYDRATASE"/>
    <property type="match status" value="1"/>
</dbReference>
<comment type="similarity">
    <text evidence="3">Belongs to the NAD(P)-dependent epimerase/dehydratase family. GDP-mannose 4,6-dehydratase subfamily.</text>
</comment>
<dbReference type="InterPro" id="IPR016040">
    <property type="entry name" value="NAD(P)-bd_dom"/>
</dbReference>
<dbReference type="Pfam" id="PF16363">
    <property type="entry name" value="GDP_Man_Dehyd"/>
    <property type="match status" value="1"/>
</dbReference>
<dbReference type="PANTHER" id="PTHR43715">
    <property type="entry name" value="GDP-MANNOSE 4,6-DEHYDRATASE"/>
    <property type="match status" value="1"/>
</dbReference>
<dbReference type="AlphaFoldDB" id="A0A4R8V0K4"/>
<name>A0A4R8V0K4_9MICO</name>
<evidence type="ECO:0000256" key="6">
    <source>
        <dbReference type="ARBA" id="ARBA00059383"/>
    </source>
</evidence>
<organism evidence="8 9">
    <name type="scientific">Cryobacterium glaciale</name>
    <dbReference type="NCBI Taxonomy" id="1259145"/>
    <lineage>
        <taxon>Bacteria</taxon>
        <taxon>Bacillati</taxon>
        <taxon>Actinomycetota</taxon>
        <taxon>Actinomycetes</taxon>
        <taxon>Micrococcales</taxon>
        <taxon>Microbacteriaceae</taxon>
        <taxon>Cryobacterium</taxon>
    </lineage>
</organism>
<evidence type="ECO:0000259" key="7">
    <source>
        <dbReference type="Pfam" id="PF16363"/>
    </source>
</evidence>
<comment type="catalytic activity">
    <reaction evidence="1">
        <text>GDP-alpha-D-mannose = GDP-4-dehydro-alpha-D-rhamnose + H2O</text>
        <dbReference type="Rhea" id="RHEA:23820"/>
        <dbReference type="ChEBI" id="CHEBI:15377"/>
        <dbReference type="ChEBI" id="CHEBI:57527"/>
        <dbReference type="ChEBI" id="CHEBI:57964"/>
        <dbReference type="EC" id="4.2.1.47"/>
    </reaction>
</comment>
<gene>
    <name evidence="8" type="ORF">E3O06_06985</name>
</gene>
<evidence type="ECO:0000256" key="1">
    <source>
        <dbReference type="ARBA" id="ARBA00000188"/>
    </source>
</evidence>
<comment type="function">
    <text evidence="6">Catalyzes the conversion of GDP-D-mannose to GDP-4-dehydro-6-deoxy-D-mannose.</text>
</comment>
<keyword evidence="9" id="KW-1185">Reference proteome</keyword>
<comment type="cofactor">
    <cofactor evidence="2">
        <name>NADP(+)</name>
        <dbReference type="ChEBI" id="CHEBI:58349"/>
    </cofactor>
</comment>
<protein>
    <recommendedName>
        <fullName evidence="4">GDP-mannose 4,6-dehydratase</fullName>
        <ecNumber evidence="4">4.2.1.47</ecNumber>
    </recommendedName>
</protein>
<dbReference type="Gene3D" id="3.40.50.720">
    <property type="entry name" value="NAD(P)-binding Rossmann-like Domain"/>
    <property type="match status" value="1"/>
</dbReference>
<evidence type="ECO:0000313" key="8">
    <source>
        <dbReference type="EMBL" id="TFB74331.1"/>
    </source>
</evidence>
<dbReference type="EMBL" id="SOEY01000012">
    <property type="protein sequence ID" value="TFB74331.1"/>
    <property type="molecule type" value="Genomic_DNA"/>
</dbReference>